<dbReference type="CDD" id="cd00405">
    <property type="entry name" value="PRAI"/>
    <property type="match status" value="1"/>
</dbReference>
<dbReference type="AlphaFoldDB" id="A0A0R3MTP4"/>
<dbReference type="GO" id="GO:0004640">
    <property type="term" value="F:phosphoribosylanthranilate isomerase activity"/>
    <property type="evidence" value="ECO:0007669"/>
    <property type="project" value="UniProtKB-UniRule"/>
</dbReference>
<evidence type="ECO:0000256" key="4">
    <source>
        <dbReference type="ARBA" id="ARBA00022272"/>
    </source>
</evidence>
<dbReference type="EMBL" id="LLYA01000159">
    <property type="protein sequence ID" value="KRR23528.1"/>
    <property type="molecule type" value="Genomic_DNA"/>
</dbReference>
<keyword evidence="6 9" id="KW-0822">Tryptophan biosynthesis</keyword>
<evidence type="ECO:0000256" key="8">
    <source>
        <dbReference type="ARBA" id="ARBA00023235"/>
    </source>
</evidence>
<dbReference type="InterPro" id="IPR001240">
    <property type="entry name" value="PRAI_dom"/>
</dbReference>
<evidence type="ECO:0000256" key="6">
    <source>
        <dbReference type="ARBA" id="ARBA00022822"/>
    </source>
</evidence>
<comment type="caution">
    <text evidence="11">The sequence shown here is derived from an EMBL/GenBank/DDBJ whole genome shotgun (WGS) entry which is preliminary data.</text>
</comment>
<keyword evidence="12" id="KW-1185">Reference proteome</keyword>
<keyword evidence="5 9" id="KW-0028">Amino-acid biosynthesis</keyword>
<dbReference type="InterPro" id="IPR013785">
    <property type="entry name" value="Aldolase_TIM"/>
</dbReference>
<dbReference type="InterPro" id="IPR044643">
    <property type="entry name" value="TrpF_fam"/>
</dbReference>
<evidence type="ECO:0000313" key="11">
    <source>
        <dbReference type="EMBL" id="KRR23528.1"/>
    </source>
</evidence>
<accession>A0A0R3MTP4</accession>
<comment type="pathway">
    <text evidence="2 9">Amino-acid biosynthesis; L-tryptophan biosynthesis; L-tryptophan from chorismate: step 3/5.</text>
</comment>
<sequence>MSLLVKICGLSTRETLEVALEAGADMVGFVFFSPSPRHLSLETARELGRQAKGRATKVALTVDADDATLENIAETLQPDLLQLHGKESIARVRDIKQKFGLPVMKVIAVETSADLAALPGYASIADRILFDARAPKGATRPGGLGNVFDWHVLEKLDLQLPFMVSGGLSADNVAEAIRVTCAGGVDVSSGVESAPGVKAPELIRHFIRAARATEELMVR</sequence>
<evidence type="ECO:0000313" key="12">
    <source>
        <dbReference type="Proteomes" id="UP000052023"/>
    </source>
</evidence>
<dbReference type="Gene3D" id="3.20.20.70">
    <property type="entry name" value="Aldolase class I"/>
    <property type="match status" value="1"/>
</dbReference>
<dbReference type="GO" id="GO:0000162">
    <property type="term" value="P:L-tryptophan biosynthetic process"/>
    <property type="evidence" value="ECO:0007669"/>
    <property type="project" value="UniProtKB-UniRule"/>
</dbReference>
<evidence type="ECO:0000256" key="1">
    <source>
        <dbReference type="ARBA" id="ARBA00001164"/>
    </source>
</evidence>
<evidence type="ECO:0000256" key="9">
    <source>
        <dbReference type="HAMAP-Rule" id="MF_00135"/>
    </source>
</evidence>
<evidence type="ECO:0000256" key="3">
    <source>
        <dbReference type="ARBA" id="ARBA00012572"/>
    </source>
</evidence>
<dbReference type="UniPathway" id="UPA00035">
    <property type="reaction ID" value="UER00042"/>
</dbReference>
<evidence type="ECO:0000259" key="10">
    <source>
        <dbReference type="Pfam" id="PF00697"/>
    </source>
</evidence>
<gene>
    <name evidence="9" type="primary">trpF</name>
    <name evidence="11" type="ORF">CQ13_05665</name>
</gene>
<dbReference type="NCBIfam" id="NF002295">
    <property type="entry name" value="PRK01222.1-1"/>
    <property type="match status" value="1"/>
</dbReference>
<dbReference type="InterPro" id="IPR011060">
    <property type="entry name" value="RibuloseP-bd_barrel"/>
</dbReference>
<dbReference type="RefSeq" id="WP_057844773.1">
    <property type="nucleotide sequence ID" value="NZ_LLYA01000159.1"/>
</dbReference>
<keyword evidence="7 9" id="KW-0057">Aromatic amino acid biosynthesis</keyword>
<dbReference type="PANTHER" id="PTHR42894">
    <property type="entry name" value="N-(5'-PHOSPHORIBOSYL)ANTHRANILATE ISOMERASE"/>
    <property type="match status" value="1"/>
</dbReference>
<reference evidence="11 12" key="1">
    <citation type="submission" date="2014-03" db="EMBL/GenBank/DDBJ databases">
        <title>Bradyrhizobium valentinum sp. nov., isolated from effective nodules of Lupinus mariae-josephae, a lupine endemic of basic-lime soils in Eastern Spain.</title>
        <authorList>
            <person name="Duran D."/>
            <person name="Rey L."/>
            <person name="Navarro A."/>
            <person name="Busquets A."/>
            <person name="Imperial J."/>
            <person name="Ruiz-Argueso T."/>
        </authorList>
    </citation>
    <scope>NUCLEOTIDE SEQUENCE [LARGE SCALE GENOMIC DNA]</scope>
    <source>
        <strain evidence="11 12">Ro19</strain>
    </source>
</reference>
<comment type="similarity">
    <text evidence="9">Belongs to the TrpF family.</text>
</comment>
<organism evidence="11 12">
    <name type="scientific">Bradyrhizobium retamae</name>
    <dbReference type="NCBI Taxonomy" id="1300035"/>
    <lineage>
        <taxon>Bacteria</taxon>
        <taxon>Pseudomonadati</taxon>
        <taxon>Pseudomonadota</taxon>
        <taxon>Alphaproteobacteria</taxon>
        <taxon>Hyphomicrobiales</taxon>
        <taxon>Nitrobacteraceae</taxon>
        <taxon>Bradyrhizobium</taxon>
    </lineage>
</organism>
<evidence type="ECO:0000256" key="2">
    <source>
        <dbReference type="ARBA" id="ARBA00004664"/>
    </source>
</evidence>
<comment type="catalytic activity">
    <reaction evidence="1 9">
        <text>N-(5-phospho-beta-D-ribosyl)anthranilate = 1-(2-carboxyphenylamino)-1-deoxy-D-ribulose 5-phosphate</text>
        <dbReference type="Rhea" id="RHEA:21540"/>
        <dbReference type="ChEBI" id="CHEBI:18277"/>
        <dbReference type="ChEBI" id="CHEBI:58613"/>
        <dbReference type="EC" id="5.3.1.24"/>
    </reaction>
</comment>
<protein>
    <recommendedName>
        <fullName evidence="4 9">N-(5'-phosphoribosyl)anthranilate isomerase</fullName>
        <shortName evidence="9">PRAI</shortName>
        <ecNumber evidence="3 9">5.3.1.24</ecNumber>
    </recommendedName>
</protein>
<dbReference type="EC" id="5.3.1.24" evidence="3 9"/>
<feature type="domain" description="N-(5'phosphoribosyl) anthranilate isomerase (PRAI)" evidence="10">
    <location>
        <begin position="5"/>
        <end position="208"/>
    </location>
</feature>
<dbReference type="Pfam" id="PF00697">
    <property type="entry name" value="PRAI"/>
    <property type="match status" value="1"/>
</dbReference>
<dbReference type="Proteomes" id="UP000052023">
    <property type="component" value="Unassembled WGS sequence"/>
</dbReference>
<evidence type="ECO:0000256" key="5">
    <source>
        <dbReference type="ARBA" id="ARBA00022605"/>
    </source>
</evidence>
<proteinExistence type="inferred from homology"/>
<dbReference type="OrthoDB" id="9796196at2"/>
<dbReference type="SUPFAM" id="SSF51366">
    <property type="entry name" value="Ribulose-phoshate binding barrel"/>
    <property type="match status" value="1"/>
</dbReference>
<keyword evidence="8 9" id="KW-0413">Isomerase</keyword>
<name>A0A0R3MTP4_9BRAD</name>
<dbReference type="PANTHER" id="PTHR42894:SF1">
    <property type="entry name" value="N-(5'-PHOSPHORIBOSYL)ANTHRANILATE ISOMERASE"/>
    <property type="match status" value="1"/>
</dbReference>
<dbReference type="HAMAP" id="MF_00135">
    <property type="entry name" value="PRAI"/>
    <property type="match status" value="1"/>
</dbReference>
<evidence type="ECO:0000256" key="7">
    <source>
        <dbReference type="ARBA" id="ARBA00023141"/>
    </source>
</evidence>